<dbReference type="Pfam" id="PF12680">
    <property type="entry name" value="SnoaL_2"/>
    <property type="match status" value="1"/>
</dbReference>
<dbReference type="AlphaFoldDB" id="A0A1H7YDU8"/>
<protein>
    <submittedName>
        <fullName evidence="2">SnoaL-like domain-containing protein</fullName>
    </submittedName>
</protein>
<dbReference type="Gene3D" id="3.10.450.50">
    <property type="match status" value="1"/>
</dbReference>
<proteinExistence type="predicted"/>
<dbReference type="InterPro" id="IPR037401">
    <property type="entry name" value="SnoaL-like"/>
</dbReference>
<evidence type="ECO:0000259" key="1">
    <source>
        <dbReference type="Pfam" id="PF12680"/>
    </source>
</evidence>
<accession>A0A1H7YDU8</accession>
<keyword evidence="3" id="KW-1185">Reference proteome</keyword>
<dbReference type="InterPro" id="IPR032710">
    <property type="entry name" value="NTF2-like_dom_sf"/>
</dbReference>
<evidence type="ECO:0000313" key="2">
    <source>
        <dbReference type="EMBL" id="SEM44133.1"/>
    </source>
</evidence>
<reference evidence="3" key="1">
    <citation type="submission" date="2016-10" db="EMBL/GenBank/DDBJ databases">
        <authorList>
            <person name="Varghese N."/>
            <person name="Submissions S."/>
        </authorList>
    </citation>
    <scope>NUCLEOTIDE SEQUENCE [LARGE SCALE GENOMIC DNA]</scope>
    <source>
        <strain evidence="3">LMG 26383,CCUG 61248,R- 45681</strain>
    </source>
</reference>
<gene>
    <name evidence="2" type="ORF">SAMN04515666_111155</name>
</gene>
<organism evidence="2 3">
    <name type="scientific">Bosea lupini</name>
    <dbReference type="NCBI Taxonomy" id="1036779"/>
    <lineage>
        <taxon>Bacteria</taxon>
        <taxon>Pseudomonadati</taxon>
        <taxon>Pseudomonadota</taxon>
        <taxon>Alphaproteobacteria</taxon>
        <taxon>Hyphomicrobiales</taxon>
        <taxon>Boseaceae</taxon>
        <taxon>Bosea</taxon>
    </lineage>
</organism>
<dbReference type="EMBL" id="FOAN01000011">
    <property type="protein sequence ID" value="SEM44133.1"/>
    <property type="molecule type" value="Genomic_DNA"/>
</dbReference>
<dbReference type="Proteomes" id="UP000199664">
    <property type="component" value="Unassembled WGS sequence"/>
</dbReference>
<dbReference type="SUPFAM" id="SSF54427">
    <property type="entry name" value="NTF2-like"/>
    <property type="match status" value="1"/>
</dbReference>
<feature type="domain" description="SnoaL-like" evidence="1">
    <location>
        <begin position="38"/>
        <end position="139"/>
    </location>
</feature>
<name>A0A1H7YDU8_9HYPH</name>
<evidence type="ECO:0000313" key="3">
    <source>
        <dbReference type="Proteomes" id="UP000199664"/>
    </source>
</evidence>
<sequence>MTTAMGIPKERTVGPVGGSEHVVIDTMTGQTGSYADWVAAFAERWADGKANLDRFMQILGPDIVLKAPGLRTTRGRAAGYRAFAGTFAALPDLTGKVLRWSASEDVLFIEMTFSATIGRQLISWNDVDRIRFENGVAVERVAYFDPSRIRRAYLGSFAGWRQLWRIRRIR</sequence>